<organism evidence="2 3">
    <name type="scientific">Candidatus Gottesmanbacteria bacterium GW2011_GWC2_39_8</name>
    <dbReference type="NCBI Taxonomy" id="1618450"/>
    <lineage>
        <taxon>Bacteria</taxon>
        <taxon>Candidatus Gottesmaniibacteriota</taxon>
    </lineage>
</organism>
<name>A0A0G0Q438_9BACT</name>
<dbReference type="EMBL" id="LBXN01000051">
    <property type="protein sequence ID" value="KKR32131.1"/>
    <property type="molecule type" value="Genomic_DNA"/>
</dbReference>
<comment type="caution">
    <text evidence="2">The sequence shown here is derived from an EMBL/GenBank/DDBJ whole genome shotgun (WGS) entry which is preliminary data.</text>
</comment>
<evidence type="ECO:0000313" key="2">
    <source>
        <dbReference type="EMBL" id="KKR32131.1"/>
    </source>
</evidence>
<accession>A0A0G0Q438</accession>
<evidence type="ECO:0008006" key="4">
    <source>
        <dbReference type="Google" id="ProtNLM"/>
    </source>
</evidence>
<reference evidence="2 3" key="1">
    <citation type="journal article" date="2015" name="Nature">
        <title>rRNA introns, odd ribosomes, and small enigmatic genomes across a large radiation of phyla.</title>
        <authorList>
            <person name="Brown C.T."/>
            <person name="Hug L.A."/>
            <person name="Thomas B.C."/>
            <person name="Sharon I."/>
            <person name="Castelle C.J."/>
            <person name="Singh A."/>
            <person name="Wilkins M.J."/>
            <person name="Williams K.H."/>
            <person name="Banfield J.F."/>
        </authorList>
    </citation>
    <scope>NUCLEOTIDE SEQUENCE [LARGE SCALE GENOMIC DNA]</scope>
</reference>
<feature type="region of interest" description="Disordered" evidence="1">
    <location>
        <begin position="1"/>
        <end position="32"/>
    </location>
</feature>
<proteinExistence type="predicted"/>
<evidence type="ECO:0000313" key="3">
    <source>
        <dbReference type="Proteomes" id="UP000034539"/>
    </source>
</evidence>
<dbReference type="AlphaFoldDB" id="A0A0G0Q438"/>
<protein>
    <recommendedName>
        <fullName evidence="4">1,4-alpha-glucan branching enzyme</fullName>
    </recommendedName>
</protein>
<sequence length="96" mass="10950">MAGESKITSDHETIKKWVEERGGKPATVRGTSGEAETGLLRIDFPGYGAGTKALREISWEEFFQKFDEKNLGFLYQDKTRDGKESRFFKFVGRPKK</sequence>
<feature type="compositionally biased region" description="Basic and acidic residues" evidence="1">
    <location>
        <begin position="7"/>
        <end position="23"/>
    </location>
</feature>
<evidence type="ECO:0000256" key="1">
    <source>
        <dbReference type="SAM" id="MobiDB-lite"/>
    </source>
</evidence>
<gene>
    <name evidence="2" type="ORF">UT63_C0051G0013</name>
</gene>
<dbReference type="Proteomes" id="UP000034539">
    <property type="component" value="Unassembled WGS sequence"/>
</dbReference>